<comment type="caution">
    <text evidence="1">The sequence shown here is derived from an EMBL/GenBank/DDBJ whole genome shotgun (WGS) entry which is preliminary data.</text>
</comment>
<gene>
    <name evidence="1" type="ORF">VNO77_03979</name>
</gene>
<dbReference type="AlphaFoldDB" id="A0AAN9MVT5"/>
<name>A0AAN9MVT5_CANGL</name>
<evidence type="ECO:0000313" key="2">
    <source>
        <dbReference type="Proteomes" id="UP001367508"/>
    </source>
</evidence>
<proteinExistence type="predicted"/>
<reference evidence="1 2" key="1">
    <citation type="submission" date="2024-01" db="EMBL/GenBank/DDBJ databases">
        <title>The genomes of 5 underutilized Papilionoideae crops provide insights into root nodulation and disease resistanc.</title>
        <authorList>
            <person name="Jiang F."/>
        </authorList>
    </citation>
    <scope>NUCLEOTIDE SEQUENCE [LARGE SCALE GENOMIC DNA]</scope>
    <source>
        <strain evidence="1">LVBAO_FW01</strain>
        <tissue evidence="1">Leaves</tissue>
    </source>
</reference>
<dbReference type="EMBL" id="JAYMYQ010000001">
    <property type="protein sequence ID" value="KAK7361889.1"/>
    <property type="molecule type" value="Genomic_DNA"/>
</dbReference>
<dbReference type="Proteomes" id="UP001367508">
    <property type="component" value="Unassembled WGS sequence"/>
</dbReference>
<sequence>MPSHYYSSSHAWFSQGNSPFPMSYPSKAYQQMGENLNKVQKWHKGRMTNNDDSLGAFFKFRSKLGFENDEQPLCLLGKWWAKG</sequence>
<evidence type="ECO:0000313" key="1">
    <source>
        <dbReference type="EMBL" id="KAK7361889.1"/>
    </source>
</evidence>
<protein>
    <submittedName>
        <fullName evidence="1">Uncharacterized protein</fullName>
    </submittedName>
</protein>
<keyword evidence="2" id="KW-1185">Reference proteome</keyword>
<accession>A0AAN9MVT5</accession>
<organism evidence="1 2">
    <name type="scientific">Canavalia gladiata</name>
    <name type="common">Sword bean</name>
    <name type="synonym">Dolichos gladiatus</name>
    <dbReference type="NCBI Taxonomy" id="3824"/>
    <lineage>
        <taxon>Eukaryota</taxon>
        <taxon>Viridiplantae</taxon>
        <taxon>Streptophyta</taxon>
        <taxon>Embryophyta</taxon>
        <taxon>Tracheophyta</taxon>
        <taxon>Spermatophyta</taxon>
        <taxon>Magnoliopsida</taxon>
        <taxon>eudicotyledons</taxon>
        <taxon>Gunneridae</taxon>
        <taxon>Pentapetalae</taxon>
        <taxon>rosids</taxon>
        <taxon>fabids</taxon>
        <taxon>Fabales</taxon>
        <taxon>Fabaceae</taxon>
        <taxon>Papilionoideae</taxon>
        <taxon>50 kb inversion clade</taxon>
        <taxon>NPAAA clade</taxon>
        <taxon>indigoferoid/millettioid clade</taxon>
        <taxon>Phaseoleae</taxon>
        <taxon>Canavalia</taxon>
    </lineage>
</organism>